<dbReference type="PANTHER" id="PTHR43792">
    <property type="entry name" value="GNAT FAMILY, PUTATIVE (AFU_ORTHOLOGUE AFUA_3G00765)-RELATED-RELATED"/>
    <property type="match status" value="1"/>
</dbReference>
<feature type="region of interest" description="Disordered" evidence="1">
    <location>
        <begin position="172"/>
        <end position="211"/>
    </location>
</feature>
<dbReference type="AlphaFoldDB" id="A0A6J4PVC2"/>
<evidence type="ECO:0000256" key="1">
    <source>
        <dbReference type="SAM" id="MobiDB-lite"/>
    </source>
</evidence>
<gene>
    <name evidence="3" type="ORF">AVDCRST_MAG03-2695</name>
</gene>
<name>A0A6J4PVC2_9ACTN</name>
<dbReference type="EMBL" id="CADCUT010000161">
    <property type="protein sequence ID" value="CAA9423190.1"/>
    <property type="molecule type" value="Genomic_DNA"/>
</dbReference>
<accession>A0A6J4PVC2</accession>
<dbReference type="PANTHER" id="PTHR43792:SF16">
    <property type="entry name" value="N-ACETYLTRANSFERASE DOMAIN-CONTAINING PROTEIN"/>
    <property type="match status" value="1"/>
</dbReference>
<dbReference type="InterPro" id="IPR051531">
    <property type="entry name" value="N-acetyltransferase"/>
</dbReference>
<protein>
    <submittedName>
        <fullName evidence="3">Acetyltransferase, GNAT family</fullName>
    </submittedName>
</protein>
<evidence type="ECO:0000313" key="3">
    <source>
        <dbReference type="EMBL" id="CAA9423190.1"/>
    </source>
</evidence>
<dbReference type="InterPro" id="IPR016181">
    <property type="entry name" value="Acyl_CoA_acyltransferase"/>
</dbReference>
<dbReference type="PROSITE" id="PS51186">
    <property type="entry name" value="GNAT"/>
    <property type="match status" value="1"/>
</dbReference>
<feature type="domain" description="N-acetyltransferase" evidence="2">
    <location>
        <begin position="10"/>
        <end position="173"/>
    </location>
</feature>
<reference evidence="3" key="1">
    <citation type="submission" date="2020-02" db="EMBL/GenBank/DDBJ databases">
        <authorList>
            <person name="Meier V. D."/>
        </authorList>
    </citation>
    <scope>NUCLEOTIDE SEQUENCE</scope>
    <source>
        <strain evidence="3">AVDCRST_MAG03</strain>
    </source>
</reference>
<sequence>MHASLETERLLLRRFAEADVDRLLALHNDPEVMRFLNGGKPTSREEVEREYREHFAGDGYWAAVEKATGEFVGWFVLQSREGGAPEGHELGYRLKRSAWGKGYATEGSLALVKKGFADLGVRRVWAQTMAVNAASRRVMEKAGLVYVRTFHLEWEDPLPGTEHGEVEYALTRDAWGGREADGPGPPGGTGEAPPAQNAARPGFSGQERGPE</sequence>
<dbReference type="SUPFAM" id="SSF55729">
    <property type="entry name" value="Acyl-CoA N-acyltransferases (Nat)"/>
    <property type="match status" value="1"/>
</dbReference>
<evidence type="ECO:0000259" key="2">
    <source>
        <dbReference type="PROSITE" id="PS51186"/>
    </source>
</evidence>
<dbReference type="InterPro" id="IPR000182">
    <property type="entry name" value="GNAT_dom"/>
</dbReference>
<organism evidence="3">
    <name type="scientific">uncultured Rubrobacteraceae bacterium</name>
    <dbReference type="NCBI Taxonomy" id="349277"/>
    <lineage>
        <taxon>Bacteria</taxon>
        <taxon>Bacillati</taxon>
        <taxon>Actinomycetota</taxon>
        <taxon>Rubrobacteria</taxon>
        <taxon>Rubrobacterales</taxon>
        <taxon>Rubrobacteraceae</taxon>
        <taxon>environmental samples</taxon>
    </lineage>
</organism>
<dbReference type="Pfam" id="PF13302">
    <property type="entry name" value="Acetyltransf_3"/>
    <property type="match status" value="1"/>
</dbReference>
<dbReference type="Gene3D" id="3.40.630.30">
    <property type="match status" value="1"/>
</dbReference>
<proteinExistence type="predicted"/>
<keyword evidence="3" id="KW-0808">Transferase</keyword>
<dbReference type="GO" id="GO:0016747">
    <property type="term" value="F:acyltransferase activity, transferring groups other than amino-acyl groups"/>
    <property type="evidence" value="ECO:0007669"/>
    <property type="project" value="InterPro"/>
</dbReference>